<dbReference type="Proteomes" id="UP000053060">
    <property type="component" value="Unassembled WGS sequence"/>
</dbReference>
<gene>
    <name evidence="1" type="ORF">Z045_05860</name>
</gene>
<proteinExistence type="predicted"/>
<evidence type="ECO:0000313" key="2">
    <source>
        <dbReference type="Proteomes" id="UP000053060"/>
    </source>
</evidence>
<accession>A0A0V9UNV6</accession>
<dbReference type="EMBL" id="AZXY01000002">
    <property type="protein sequence ID" value="KSZ59691.1"/>
    <property type="molecule type" value="Genomic_DNA"/>
</dbReference>
<dbReference type="RefSeq" id="WP_060651051.1">
    <property type="nucleotide sequence ID" value="NZ_AZXY01000002.1"/>
</dbReference>
<dbReference type="PATRIC" id="fig|1441730.3.peg.1237"/>
<reference evidence="2" key="1">
    <citation type="submission" date="2015-01" db="EMBL/GenBank/DDBJ databases">
        <title>Draft genome sequence of Rhodococcus pyridinivorans strain KG-16, a hydrocarbon-degrading bacterium.</title>
        <authorList>
            <person name="Aggarwal R.K."/>
            <person name="Dawar C."/>
        </authorList>
    </citation>
    <scope>NUCLEOTIDE SEQUENCE [LARGE SCALE GENOMIC DNA]</scope>
    <source>
        <strain evidence="2">KG-16</strain>
    </source>
</reference>
<reference evidence="1 2" key="2">
    <citation type="journal article" date="2016" name="Genome Announc.">
        <title>Draft Genome Sequence of a Versatile Hydrocarbon-Degrading Bacterium, Rhodococcus pyridinivorans Strain KG-16, Collected from Oil Fields in India.</title>
        <authorList>
            <person name="Aggarwal R.K."/>
            <person name="Dawar C."/>
            <person name="Phanindranath R."/>
            <person name="Mutnuri L."/>
            <person name="Dayal A.M."/>
        </authorList>
    </citation>
    <scope>NUCLEOTIDE SEQUENCE [LARGE SCALE GENOMIC DNA]</scope>
    <source>
        <strain evidence="1 2">KG-16</strain>
    </source>
</reference>
<organism evidence="1 2">
    <name type="scientific">Rhodococcus pyridinivorans KG-16</name>
    <dbReference type="NCBI Taxonomy" id="1441730"/>
    <lineage>
        <taxon>Bacteria</taxon>
        <taxon>Bacillati</taxon>
        <taxon>Actinomycetota</taxon>
        <taxon>Actinomycetes</taxon>
        <taxon>Mycobacteriales</taxon>
        <taxon>Nocardiaceae</taxon>
        <taxon>Rhodococcus</taxon>
    </lineage>
</organism>
<sequence length="81" mass="9344">MEAPHEFPHRKDQSAEKLQQSFLEAWEAVPPMDQMSDEALAELSETVVCLHMMLDEINITLTDELIFRGVEMPDPMPDEEE</sequence>
<comment type="caution">
    <text evidence="1">The sequence shown here is derived from an EMBL/GenBank/DDBJ whole genome shotgun (WGS) entry which is preliminary data.</text>
</comment>
<name>A0A0V9UNV6_9NOCA</name>
<evidence type="ECO:0000313" key="1">
    <source>
        <dbReference type="EMBL" id="KSZ59691.1"/>
    </source>
</evidence>
<dbReference type="AlphaFoldDB" id="A0A0V9UNV6"/>
<protein>
    <submittedName>
        <fullName evidence="1">Uncharacterized protein</fullName>
    </submittedName>
</protein>